<name>A0A1F7XKB2_9BACT</name>
<evidence type="ECO:0000313" key="3">
    <source>
        <dbReference type="Proteomes" id="UP000177382"/>
    </source>
</evidence>
<sequence>MIYLKTYLRFVLVWLVNYAVLSLANSYFPNFYELGNVNLTTTAATFLSSFLLTLAGRLAKTALTKWGVKADGRAKRFVLFWIVNSAAIWLIARFASLTGFGIAAYYYALSLAFAATLAQWLTRQVYKKAKLL</sequence>
<dbReference type="EMBL" id="MGFX01000006">
    <property type="protein sequence ID" value="OGM15433.1"/>
    <property type="molecule type" value="Genomic_DNA"/>
</dbReference>
<dbReference type="Proteomes" id="UP000177382">
    <property type="component" value="Unassembled WGS sequence"/>
</dbReference>
<proteinExistence type="predicted"/>
<keyword evidence="1" id="KW-0472">Membrane</keyword>
<evidence type="ECO:0000256" key="1">
    <source>
        <dbReference type="SAM" id="Phobius"/>
    </source>
</evidence>
<keyword evidence="1" id="KW-1133">Transmembrane helix</keyword>
<protein>
    <submittedName>
        <fullName evidence="2">Uncharacterized protein</fullName>
    </submittedName>
</protein>
<feature type="transmembrane region" description="Helical" evidence="1">
    <location>
        <begin position="34"/>
        <end position="56"/>
    </location>
</feature>
<organism evidence="2 3">
    <name type="scientific">Candidatus Woesebacteria bacterium RBG_16_42_24</name>
    <dbReference type="NCBI Taxonomy" id="1802485"/>
    <lineage>
        <taxon>Bacteria</taxon>
        <taxon>Candidatus Woeseibacteriota</taxon>
    </lineage>
</organism>
<comment type="caution">
    <text evidence="2">The sequence shown here is derived from an EMBL/GenBank/DDBJ whole genome shotgun (WGS) entry which is preliminary data.</text>
</comment>
<gene>
    <name evidence="2" type="ORF">A2V97_02310</name>
</gene>
<accession>A0A1F7XKB2</accession>
<dbReference type="AlphaFoldDB" id="A0A1F7XKB2"/>
<feature type="transmembrane region" description="Helical" evidence="1">
    <location>
        <begin position="77"/>
        <end position="96"/>
    </location>
</feature>
<feature type="transmembrane region" description="Helical" evidence="1">
    <location>
        <begin position="7"/>
        <end position="28"/>
    </location>
</feature>
<feature type="transmembrane region" description="Helical" evidence="1">
    <location>
        <begin position="102"/>
        <end position="122"/>
    </location>
</feature>
<keyword evidence="1" id="KW-0812">Transmembrane</keyword>
<reference evidence="2 3" key="1">
    <citation type="journal article" date="2016" name="Nat. Commun.">
        <title>Thousands of microbial genomes shed light on interconnected biogeochemical processes in an aquifer system.</title>
        <authorList>
            <person name="Anantharaman K."/>
            <person name="Brown C.T."/>
            <person name="Hug L.A."/>
            <person name="Sharon I."/>
            <person name="Castelle C.J."/>
            <person name="Probst A.J."/>
            <person name="Thomas B.C."/>
            <person name="Singh A."/>
            <person name="Wilkins M.J."/>
            <person name="Karaoz U."/>
            <person name="Brodie E.L."/>
            <person name="Williams K.H."/>
            <person name="Hubbard S.S."/>
            <person name="Banfield J.F."/>
        </authorList>
    </citation>
    <scope>NUCLEOTIDE SEQUENCE [LARGE SCALE GENOMIC DNA]</scope>
</reference>
<evidence type="ECO:0000313" key="2">
    <source>
        <dbReference type="EMBL" id="OGM15433.1"/>
    </source>
</evidence>